<protein>
    <submittedName>
        <fullName evidence="1">Uncharacterized protein</fullName>
    </submittedName>
</protein>
<dbReference type="PANTHER" id="PTHR34071">
    <property type="entry name" value="5-NITROIMIDAZOLE ANTIBIOTICS RESISTANCE PROTEIN, NIMA-FAMILY-RELATED PROTEIN-RELATED"/>
    <property type="match status" value="1"/>
</dbReference>
<dbReference type="Gene3D" id="2.30.110.10">
    <property type="entry name" value="Electron Transport, Fmn-binding Protein, Chain A"/>
    <property type="match status" value="1"/>
</dbReference>
<dbReference type="AlphaFoldDB" id="A0A7I7Y1H0"/>
<dbReference type="EMBL" id="AP022612">
    <property type="protein sequence ID" value="BBZ35023.1"/>
    <property type="molecule type" value="Genomic_DNA"/>
</dbReference>
<evidence type="ECO:0000313" key="1">
    <source>
        <dbReference type="EMBL" id="BBZ35023.1"/>
    </source>
</evidence>
<keyword evidence="2" id="KW-1185">Reference proteome</keyword>
<organism evidence="1 2">
    <name type="scientific">Mycolicibacterium confluentis</name>
    <dbReference type="NCBI Taxonomy" id="28047"/>
    <lineage>
        <taxon>Bacteria</taxon>
        <taxon>Bacillati</taxon>
        <taxon>Actinomycetota</taxon>
        <taxon>Actinomycetes</taxon>
        <taxon>Mycobacteriales</taxon>
        <taxon>Mycobacteriaceae</taxon>
        <taxon>Mycolicibacterium</taxon>
    </lineage>
</organism>
<dbReference type="PANTHER" id="PTHR34071:SF2">
    <property type="entry name" value="FLAVIN-NUCLEOTIDE-BINDING PROTEIN"/>
    <property type="match status" value="1"/>
</dbReference>
<dbReference type="RefSeq" id="WP_085149261.1">
    <property type="nucleotide sequence ID" value="NZ_AP022612.1"/>
</dbReference>
<reference evidence="1" key="1">
    <citation type="journal article" date="2019" name="Emerg. Microbes Infect.">
        <title>Comprehensive subspecies identification of 175 nontuberculous mycobacteria species based on 7547 genomic profiles.</title>
        <authorList>
            <person name="Matsumoto Y."/>
            <person name="Kinjo T."/>
            <person name="Motooka D."/>
            <person name="Nabeya D."/>
            <person name="Jung N."/>
            <person name="Uechi K."/>
            <person name="Horii T."/>
            <person name="Iida T."/>
            <person name="Fujita J."/>
            <person name="Nakamura S."/>
        </authorList>
    </citation>
    <scope>NUCLEOTIDE SEQUENCE [LARGE SCALE GENOMIC DNA]</scope>
    <source>
        <strain evidence="1">JCM 13671</strain>
    </source>
</reference>
<name>A0A7I7Y1H0_9MYCO</name>
<dbReference type="InterPro" id="IPR024747">
    <property type="entry name" value="Pyridox_Oxase-rel"/>
</dbReference>
<accession>A0A7I7Y1H0</accession>
<dbReference type="OrthoDB" id="4726615at2"/>
<dbReference type="InterPro" id="IPR012349">
    <property type="entry name" value="Split_barrel_FMN-bd"/>
</dbReference>
<evidence type="ECO:0000313" key="2">
    <source>
        <dbReference type="Proteomes" id="UP000466931"/>
    </source>
</evidence>
<dbReference type="Proteomes" id="UP000466931">
    <property type="component" value="Chromosome"/>
</dbReference>
<gene>
    <name evidence="1" type="ORF">MCNF_36280</name>
</gene>
<dbReference type="Pfam" id="PF12900">
    <property type="entry name" value="Pyridox_ox_2"/>
    <property type="match status" value="1"/>
</dbReference>
<dbReference type="SUPFAM" id="SSF50475">
    <property type="entry name" value="FMN-binding split barrel"/>
    <property type="match status" value="1"/>
</dbReference>
<proteinExistence type="predicted"/>
<sequence>MLGELTPAQIEELLGAEVVGRIGCIDAGRPYVVPVCYVYDDGAVYGHTTEGRKLQAMRADPDVCFEVEQVEDVTRWRSVVGWGRFEELDGAAAEEGLRLLFDRLMPLLRPGGAEAPPDHTGFLHAAVFRIRLDELTGRFEGP</sequence>
<reference evidence="1" key="2">
    <citation type="submission" date="2020-02" db="EMBL/GenBank/DDBJ databases">
        <authorList>
            <person name="Matsumoto Y."/>
            <person name="Motooka D."/>
            <person name="Nakamura S."/>
        </authorList>
    </citation>
    <scope>NUCLEOTIDE SEQUENCE</scope>
    <source>
        <strain evidence="1">JCM 13671</strain>
    </source>
</reference>